<protein>
    <recommendedName>
        <fullName evidence="6">DAGKc domain-containing protein</fullName>
    </recommendedName>
</protein>
<reference evidence="7 8" key="1">
    <citation type="submission" date="2024-09" db="EMBL/GenBank/DDBJ databases">
        <title>Chromosome-scale assembly of Riccia fluitans.</title>
        <authorList>
            <person name="Paukszto L."/>
            <person name="Sawicki J."/>
            <person name="Karawczyk K."/>
            <person name="Piernik-Szablinska J."/>
            <person name="Szczecinska M."/>
            <person name="Mazdziarz M."/>
        </authorList>
    </citation>
    <scope>NUCLEOTIDE SEQUENCE [LARGE SCALE GENOMIC DNA]</scope>
    <source>
        <strain evidence="7">Rf_01</strain>
        <tissue evidence="7">Aerial parts of the thallus</tissue>
    </source>
</reference>
<dbReference type="Gene3D" id="2.60.200.40">
    <property type="match status" value="1"/>
</dbReference>
<dbReference type="SUPFAM" id="SSF111331">
    <property type="entry name" value="NAD kinase/diacylglycerol kinase-like"/>
    <property type="match status" value="1"/>
</dbReference>
<dbReference type="AlphaFoldDB" id="A0ABD1XNP3"/>
<evidence type="ECO:0000256" key="3">
    <source>
        <dbReference type="ARBA" id="ARBA00022777"/>
    </source>
</evidence>
<dbReference type="Pfam" id="PF19279">
    <property type="entry name" value="YegS_C"/>
    <property type="match status" value="1"/>
</dbReference>
<dbReference type="InterPro" id="IPR050187">
    <property type="entry name" value="Lipid_Phosphate_FormReg"/>
</dbReference>
<dbReference type="InterPro" id="IPR045540">
    <property type="entry name" value="YegS/DAGK_C"/>
</dbReference>
<dbReference type="GO" id="GO:0016020">
    <property type="term" value="C:membrane"/>
    <property type="evidence" value="ECO:0007669"/>
    <property type="project" value="GOC"/>
</dbReference>
<dbReference type="PANTHER" id="PTHR12358:SF111">
    <property type="entry name" value="CERAMIDE KINASE, ISOFORM A"/>
    <property type="match status" value="1"/>
</dbReference>
<dbReference type="PROSITE" id="PS50146">
    <property type="entry name" value="DAGK"/>
    <property type="match status" value="1"/>
</dbReference>
<evidence type="ECO:0000313" key="8">
    <source>
        <dbReference type="Proteomes" id="UP001605036"/>
    </source>
</evidence>
<dbReference type="InterPro" id="IPR001206">
    <property type="entry name" value="Diacylglycerol_kinase_cat_dom"/>
</dbReference>
<name>A0ABD1XNP3_9MARC</name>
<evidence type="ECO:0000256" key="4">
    <source>
        <dbReference type="ARBA" id="ARBA00022840"/>
    </source>
</evidence>
<evidence type="ECO:0000259" key="6">
    <source>
        <dbReference type="PROSITE" id="PS50146"/>
    </source>
</evidence>
<keyword evidence="2" id="KW-0547">Nucleotide-binding</keyword>
<dbReference type="SMART" id="SM00046">
    <property type="entry name" value="DAGKc"/>
    <property type="match status" value="1"/>
</dbReference>
<keyword evidence="1" id="KW-0808">Transferase</keyword>
<comment type="caution">
    <text evidence="7">The sequence shown here is derived from an EMBL/GenBank/DDBJ whole genome shotgun (WGS) entry which is preliminary data.</text>
</comment>
<gene>
    <name evidence="7" type="ORF">R1flu_027721</name>
</gene>
<evidence type="ECO:0000313" key="7">
    <source>
        <dbReference type="EMBL" id="KAL2609148.1"/>
    </source>
</evidence>
<dbReference type="Gene3D" id="3.40.50.10330">
    <property type="entry name" value="Probable inorganic polyphosphate/atp-NAD kinase, domain 1"/>
    <property type="match status" value="1"/>
</dbReference>
<evidence type="ECO:0000256" key="1">
    <source>
        <dbReference type="ARBA" id="ARBA00022679"/>
    </source>
</evidence>
<proteinExistence type="predicted"/>
<keyword evidence="8" id="KW-1185">Reference proteome</keyword>
<organism evidence="7 8">
    <name type="scientific">Riccia fluitans</name>
    <dbReference type="NCBI Taxonomy" id="41844"/>
    <lineage>
        <taxon>Eukaryota</taxon>
        <taxon>Viridiplantae</taxon>
        <taxon>Streptophyta</taxon>
        <taxon>Embryophyta</taxon>
        <taxon>Marchantiophyta</taxon>
        <taxon>Marchantiopsida</taxon>
        <taxon>Marchantiidae</taxon>
        <taxon>Marchantiales</taxon>
        <taxon>Ricciaceae</taxon>
        <taxon>Riccia</taxon>
    </lineage>
</organism>
<feature type="region of interest" description="Disordered" evidence="5">
    <location>
        <begin position="1"/>
        <end position="55"/>
    </location>
</feature>
<feature type="region of interest" description="Disordered" evidence="5">
    <location>
        <begin position="445"/>
        <end position="548"/>
    </location>
</feature>
<evidence type="ECO:0000256" key="2">
    <source>
        <dbReference type="ARBA" id="ARBA00022741"/>
    </source>
</evidence>
<dbReference type="GO" id="GO:0016301">
    <property type="term" value="F:kinase activity"/>
    <property type="evidence" value="ECO:0007669"/>
    <property type="project" value="UniProtKB-KW"/>
</dbReference>
<dbReference type="PANTHER" id="PTHR12358">
    <property type="entry name" value="SPHINGOSINE KINASE"/>
    <property type="match status" value="1"/>
</dbReference>
<dbReference type="GO" id="GO:0006665">
    <property type="term" value="P:sphingolipid metabolic process"/>
    <property type="evidence" value="ECO:0007669"/>
    <property type="project" value="UniProtKB-ARBA"/>
</dbReference>
<sequence>MVDAVSLNSGRKSGSGKSGGKERCAWNSRSTSRTKRSNSGGAQTAHQQEEDDGVKVDIVEEENSDLLGEVLMTGTLSVPGKLMHSAKEVTAKLTAKAFLWSLQCVRLDDIVAVSCYDDSQRITVHSFAILRTRWVPETFGRTRRSRTDLHFTAATKEEALGWAAAFAHQGVHVNFLPNPNISKKGHTASATAAPSRPAKEAVTCRPSPKMLVVLNPKSGRGRAGRVFRSKVQPVLKLAGFSLTVVETTGARHAQTMAMQLDLTTCPDGIICVGGDGIINEVLNGLLSRDDADRACATPIGIIPAGSDNSLVWTVLGVKDPTTAALAIVKGGTVATDVFSVEWTKTGATYMGHTVAYYGFMSDVLELSAKYQGRFGPLRYFVAGIIRLLSLPRYKCEVQFLPAETPPMEIRIDKLGDPVECQLEPLDHKGPNFDSESEIVVESGMSNHDSKLGSPATSSMEVDLFGPSDATNEPSDYVRGLDGKTKRSPSASKMSSPASHEEAVAVHPMPGGASPSPRSRSRSKSRSDRGLSVLSVMAPKPLRKSKSSQRIAEVSVGGSCLGDNLGNGLGRRWGPLEGAFELKAGISPTVQPLSKPREPTSEDWVVRQGPFLGVMICNHQCKTVQCLESQAMAPLAEHDDGTMDLLMVRSVGRFKLLRFILAMQFNRHLALPFVEYTKVRSVALEPCKKGHLRCGIDGELLTLDGPILTSVMPFQCRLIGQAKKRP</sequence>
<keyword evidence="3" id="KW-0418">Kinase</keyword>
<dbReference type="InterPro" id="IPR017438">
    <property type="entry name" value="ATP-NAD_kinase_N"/>
</dbReference>
<accession>A0ABD1XNP3</accession>
<dbReference type="InterPro" id="IPR016064">
    <property type="entry name" value="NAD/diacylglycerol_kinase_sf"/>
</dbReference>
<feature type="domain" description="DAGKc" evidence="6">
    <location>
        <begin position="205"/>
        <end position="344"/>
    </location>
</feature>
<dbReference type="GO" id="GO:0005524">
    <property type="term" value="F:ATP binding"/>
    <property type="evidence" value="ECO:0007669"/>
    <property type="project" value="UniProtKB-KW"/>
</dbReference>
<dbReference type="EMBL" id="JBHFFA010000008">
    <property type="protein sequence ID" value="KAL2609148.1"/>
    <property type="molecule type" value="Genomic_DNA"/>
</dbReference>
<feature type="compositionally biased region" description="Low complexity" evidence="5">
    <location>
        <begin position="487"/>
        <end position="497"/>
    </location>
</feature>
<keyword evidence="4" id="KW-0067">ATP-binding</keyword>
<dbReference type="Proteomes" id="UP001605036">
    <property type="component" value="Unassembled WGS sequence"/>
</dbReference>
<evidence type="ECO:0000256" key="5">
    <source>
        <dbReference type="SAM" id="MobiDB-lite"/>
    </source>
</evidence>
<dbReference type="Pfam" id="PF00781">
    <property type="entry name" value="DAGK_cat"/>
    <property type="match status" value="1"/>
</dbReference>